<dbReference type="EC" id="5.4.99.-" evidence="9"/>
<comment type="caution">
    <text evidence="12">The sequence shown here is derived from an EMBL/GenBank/DDBJ whole genome shotgun (WGS) entry which is preliminary data.</text>
</comment>
<dbReference type="FunFam" id="1.50.10.20:FF:000002">
    <property type="entry name" value="Terpene cyclase/mutase family member"/>
    <property type="match status" value="1"/>
</dbReference>
<dbReference type="NCBIfam" id="TIGR01787">
    <property type="entry name" value="squalene_cyclas"/>
    <property type="match status" value="1"/>
</dbReference>
<keyword evidence="2" id="KW-0444">Lipid biosynthesis</keyword>
<evidence type="ECO:0000256" key="7">
    <source>
        <dbReference type="ARBA" id="ARBA00055567"/>
    </source>
</evidence>
<dbReference type="PANTHER" id="PTHR11764:SF20">
    <property type="entry name" value="LANOSTEROL SYNTHASE"/>
    <property type="match status" value="1"/>
</dbReference>
<proteinExistence type="inferred from homology"/>
<dbReference type="SFLD" id="SFLDG01016">
    <property type="entry name" value="Prenyltransferase_Like_2"/>
    <property type="match status" value="1"/>
</dbReference>
<name>A0AAV7KK90_9METZ</name>
<dbReference type="InterPro" id="IPR018333">
    <property type="entry name" value="Squalene_cyclase"/>
</dbReference>
<dbReference type="Proteomes" id="UP001165289">
    <property type="component" value="Unassembled WGS sequence"/>
</dbReference>
<dbReference type="Pfam" id="PF13249">
    <property type="entry name" value="SQHop_cyclase_N"/>
    <property type="match status" value="1"/>
</dbReference>
<dbReference type="GO" id="GO:0000250">
    <property type="term" value="F:lanosterol synthase activity"/>
    <property type="evidence" value="ECO:0007669"/>
    <property type="project" value="TreeGrafter"/>
</dbReference>
<dbReference type="AlphaFoldDB" id="A0AAV7KK90"/>
<dbReference type="EMBL" id="JAKMXF010000018">
    <property type="protein sequence ID" value="KAI6661253.1"/>
    <property type="molecule type" value="Genomic_DNA"/>
</dbReference>
<feature type="domain" description="Squalene cyclase C-terminal" evidence="10">
    <location>
        <begin position="371"/>
        <end position="707"/>
    </location>
</feature>
<keyword evidence="13" id="KW-1185">Reference proteome</keyword>
<comment type="pathway">
    <text evidence="8">Terpene metabolism; lanosterol biosynthesis; lanosterol from farnesyl diphosphate: step 3/3.</text>
</comment>
<dbReference type="FunFam" id="1.50.10.20:FF:000003">
    <property type="entry name" value="Terpene cyclase/mutase family member"/>
    <property type="match status" value="1"/>
</dbReference>
<dbReference type="PANTHER" id="PTHR11764">
    <property type="entry name" value="TERPENE CYCLASE/MUTASE FAMILY MEMBER"/>
    <property type="match status" value="1"/>
</dbReference>
<reference evidence="12 13" key="1">
    <citation type="journal article" date="2023" name="BMC Biol.">
        <title>The compact genome of the sponge Oopsacas minuta (Hexactinellida) is lacking key metazoan core genes.</title>
        <authorList>
            <person name="Santini S."/>
            <person name="Schenkelaars Q."/>
            <person name="Jourda C."/>
            <person name="Duchesne M."/>
            <person name="Belahbib H."/>
            <person name="Rocher C."/>
            <person name="Selva M."/>
            <person name="Riesgo A."/>
            <person name="Vervoort M."/>
            <person name="Leys S.P."/>
            <person name="Kodjabachian L."/>
            <person name="Le Bivic A."/>
            <person name="Borchiellini C."/>
            <person name="Claverie J.M."/>
            <person name="Renard E."/>
        </authorList>
    </citation>
    <scope>NUCLEOTIDE SEQUENCE [LARGE SCALE GENOMIC DNA]</scope>
    <source>
        <strain evidence="12">SPO-2</strain>
    </source>
</reference>
<dbReference type="GO" id="GO:0006695">
    <property type="term" value="P:cholesterol biosynthetic process"/>
    <property type="evidence" value="ECO:0007669"/>
    <property type="project" value="TreeGrafter"/>
</dbReference>
<evidence type="ECO:0000313" key="12">
    <source>
        <dbReference type="EMBL" id="KAI6661253.1"/>
    </source>
</evidence>
<keyword evidence="5" id="KW-0443">Lipid metabolism</keyword>
<dbReference type="GO" id="GO:0016104">
    <property type="term" value="P:triterpenoid biosynthetic process"/>
    <property type="evidence" value="ECO:0007669"/>
    <property type="project" value="InterPro"/>
</dbReference>
<dbReference type="Gene3D" id="1.50.10.20">
    <property type="match status" value="2"/>
</dbReference>
<dbReference type="CDD" id="cd02892">
    <property type="entry name" value="SQCY_1"/>
    <property type="match status" value="1"/>
</dbReference>
<dbReference type="PROSITE" id="PS01074">
    <property type="entry name" value="TERPENE_SYNTHASES"/>
    <property type="match status" value="1"/>
</dbReference>
<gene>
    <name evidence="12" type="ORF">LOD99_10122</name>
</gene>
<evidence type="ECO:0000256" key="2">
    <source>
        <dbReference type="ARBA" id="ARBA00022516"/>
    </source>
</evidence>
<protein>
    <recommendedName>
        <fullName evidence="9">Terpene cyclase/mutase family member</fullName>
        <ecNumber evidence="9">5.4.99.-</ecNumber>
    </recommendedName>
</protein>
<comment type="similarity">
    <text evidence="1 9">Belongs to the terpene cyclase/mutase family.</text>
</comment>
<evidence type="ECO:0000256" key="5">
    <source>
        <dbReference type="ARBA" id="ARBA00023098"/>
    </source>
</evidence>
<accession>A0AAV7KK90</accession>
<evidence type="ECO:0000259" key="11">
    <source>
        <dbReference type="Pfam" id="PF13249"/>
    </source>
</evidence>
<evidence type="ECO:0000256" key="3">
    <source>
        <dbReference type="ARBA" id="ARBA00022737"/>
    </source>
</evidence>
<dbReference type="InterPro" id="IPR032697">
    <property type="entry name" value="SQ_cyclase_N"/>
</dbReference>
<dbReference type="GO" id="GO:0005811">
    <property type="term" value="C:lipid droplet"/>
    <property type="evidence" value="ECO:0007669"/>
    <property type="project" value="InterPro"/>
</dbReference>
<dbReference type="InterPro" id="IPR008930">
    <property type="entry name" value="Terpenoid_cyclase/PrenylTrfase"/>
</dbReference>
<keyword evidence="6 9" id="KW-0413">Isomerase</keyword>
<organism evidence="12 13">
    <name type="scientific">Oopsacas minuta</name>
    <dbReference type="NCBI Taxonomy" id="111878"/>
    <lineage>
        <taxon>Eukaryota</taxon>
        <taxon>Metazoa</taxon>
        <taxon>Porifera</taxon>
        <taxon>Hexactinellida</taxon>
        <taxon>Hexasterophora</taxon>
        <taxon>Lyssacinosida</taxon>
        <taxon>Leucopsacidae</taxon>
        <taxon>Oopsacas</taxon>
    </lineage>
</organism>
<keyword evidence="3" id="KW-0677">Repeat</keyword>
<dbReference type="Gene3D" id="6.20.120.20">
    <property type="match status" value="1"/>
</dbReference>
<sequence>MKTAWRYPAQTDLTKWRLSCDRGRQIWNYCPNPAEPQTFFERYALGLTDKQPKSVDTSVAEGLRLGSEFYCKLQSSDGHWAGDYGGPLFLLPGLLIVCYVCSIPLSCEEREEMVRYLRNSQHSDGGWGLHTSDKSTMFGTVLNYISMRILGVPATDPDSIRARELFLSWGGALSIPSWGKFWLCVLNVYSWEGTNCILPELWIMPTSLPVHPSRMWCHCRQVYLPMGYCYARRLSHLQSDPLVQSLRCELYLQPYDTIFWPSHRTNICSRDIYTPHHPALIFLLRILNRYEATHTHWVRELAVTEILRQIKADDEFSDFISIGPISKVIQTLVTWHSEGAESNRFHKHVTRLRDYLWMGTDGLKMQGTNGSQLWDTALAVQSLVASINAGGLSDDVRHTLKNAHAWLRETQIQDNPPDYGKFYRQANKGAFPFSTHDCGWIVSDCTAEGLKALLILETEPMLRNSISDMTPSQQLFDGVDILLQMQNSDGGYASYEQKRGGVFLEALNPSEVFGDIMIDYSYTECTSAVIQALSLFSQSYPDHRAGAITRALGKMENFVREKQRPDGSWVGSWGVCFTYGTWFGLEALAAMGHFSSDSAVRKGCEFLLERQRPDGGWGEDFESCTKGRYIQHDRSQVVNTSWALMALMAVEWPDRIVLEKGVKFLLSQQLIDGDWSEEEIKGVFNKSCAIVYSSYKNIFPIWALSKWQLLVNK</sequence>
<dbReference type="SUPFAM" id="SSF48239">
    <property type="entry name" value="Terpenoid cyclases/Protein prenyltransferases"/>
    <property type="match status" value="2"/>
</dbReference>
<evidence type="ECO:0000256" key="8">
    <source>
        <dbReference type="ARBA" id="ARBA00060682"/>
    </source>
</evidence>
<feature type="domain" description="Squalene cyclase N-terminal" evidence="11">
    <location>
        <begin position="69"/>
        <end position="339"/>
    </location>
</feature>
<comment type="function">
    <text evidence="7">Key enzyme in the cholesterol biosynthesis pathway. Catalyzes the cyclization of (S)-2,3 oxidosqualene to lanosterol, a reaction that forms the sterol nucleus. Through the production of lanosterol may regulate lens protein aggregation and increase transparency.</text>
</comment>
<evidence type="ECO:0000259" key="10">
    <source>
        <dbReference type="Pfam" id="PF13243"/>
    </source>
</evidence>
<dbReference type="InterPro" id="IPR032696">
    <property type="entry name" value="SQ_cyclase_C"/>
</dbReference>
<keyword evidence="4" id="KW-0752">Steroid biosynthesis</keyword>
<dbReference type="Pfam" id="PF13243">
    <property type="entry name" value="SQHop_cyclase_C"/>
    <property type="match status" value="1"/>
</dbReference>
<dbReference type="InterPro" id="IPR002365">
    <property type="entry name" value="Terpene_synthase_CS"/>
</dbReference>
<evidence type="ECO:0000256" key="6">
    <source>
        <dbReference type="ARBA" id="ARBA00023235"/>
    </source>
</evidence>
<evidence type="ECO:0000313" key="13">
    <source>
        <dbReference type="Proteomes" id="UP001165289"/>
    </source>
</evidence>
<evidence type="ECO:0000256" key="4">
    <source>
        <dbReference type="ARBA" id="ARBA00022955"/>
    </source>
</evidence>
<evidence type="ECO:0000256" key="9">
    <source>
        <dbReference type="RuleBase" id="RU362003"/>
    </source>
</evidence>
<evidence type="ECO:0000256" key="1">
    <source>
        <dbReference type="ARBA" id="ARBA00009755"/>
    </source>
</evidence>